<protein>
    <submittedName>
        <fullName evidence="3">DUF1624 domain-containing protein</fullName>
    </submittedName>
</protein>
<reference evidence="3" key="2">
    <citation type="submission" date="2021-04" db="EMBL/GenBank/DDBJ databases">
        <authorList>
            <person name="Gilroy R."/>
        </authorList>
    </citation>
    <scope>NUCLEOTIDE SEQUENCE</scope>
    <source>
        <strain evidence="3">ChiSxjej1B13-11774</strain>
    </source>
</reference>
<keyword evidence="1" id="KW-0472">Membrane</keyword>
<feature type="domain" description="Heparan-alpha-glucosaminide N-acetyltransferase catalytic" evidence="2">
    <location>
        <begin position="5"/>
        <end position="233"/>
    </location>
</feature>
<proteinExistence type="predicted"/>
<feature type="transmembrane region" description="Helical" evidence="1">
    <location>
        <begin position="76"/>
        <end position="93"/>
    </location>
</feature>
<organism evidence="3 4">
    <name type="scientific">Candidatus Gemmiger excrementigallinarum</name>
    <dbReference type="NCBI Taxonomy" id="2838609"/>
    <lineage>
        <taxon>Bacteria</taxon>
        <taxon>Bacillati</taxon>
        <taxon>Bacillota</taxon>
        <taxon>Clostridia</taxon>
        <taxon>Eubacteriales</taxon>
        <taxon>Gemmiger</taxon>
    </lineage>
</organism>
<dbReference type="AlphaFoldDB" id="A0A9D2EPC1"/>
<evidence type="ECO:0000313" key="4">
    <source>
        <dbReference type="Proteomes" id="UP000824048"/>
    </source>
</evidence>
<feature type="transmembrane region" description="Helical" evidence="1">
    <location>
        <begin position="99"/>
        <end position="117"/>
    </location>
</feature>
<accession>A0A9D2EPC1</accession>
<feature type="transmembrane region" description="Helical" evidence="1">
    <location>
        <begin position="50"/>
        <end position="69"/>
    </location>
</feature>
<dbReference type="EMBL" id="DXBP01000019">
    <property type="protein sequence ID" value="HIZ41414.1"/>
    <property type="molecule type" value="Genomic_DNA"/>
</dbReference>
<feature type="transmembrane region" description="Helical" evidence="1">
    <location>
        <begin position="224"/>
        <end position="243"/>
    </location>
</feature>
<feature type="transmembrane region" description="Helical" evidence="1">
    <location>
        <begin position="7"/>
        <end position="30"/>
    </location>
</feature>
<keyword evidence="1" id="KW-1133">Transmembrane helix</keyword>
<evidence type="ECO:0000313" key="3">
    <source>
        <dbReference type="EMBL" id="HIZ41414.1"/>
    </source>
</evidence>
<reference evidence="3" key="1">
    <citation type="journal article" date="2021" name="PeerJ">
        <title>Extensive microbial diversity within the chicken gut microbiome revealed by metagenomics and culture.</title>
        <authorList>
            <person name="Gilroy R."/>
            <person name="Ravi A."/>
            <person name="Getino M."/>
            <person name="Pursley I."/>
            <person name="Horton D.L."/>
            <person name="Alikhan N.F."/>
            <person name="Baker D."/>
            <person name="Gharbi K."/>
            <person name="Hall N."/>
            <person name="Watson M."/>
            <person name="Adriaenssens E.M."/>
            <person name="Foster-Nyarko E."/>
            <person name="Jarju S."/>
            <person name="Secka A."/>
            <person name="Antonio M."/>
            <person name="Oren A."/>
            <person name="Chaudhuri R.R."/>
            <person name="La Ragione R."/>
            <person name="Hildebrand F."/>
            <person name="Pallen M.J."/>
        </authorList>
    </citation>
    <scope>NUCLEOTIDE SEQUENCE</scope>
    <source>
        <strain evidence="3">ChiSxjej1B13-11774</strain>
    </source>
</reference>
<name>A0A9D2EPC1_9FIRM</name>
<dbReference type="Pfam" id="PF07786">
    <property type="entry name" value="HGSNAT_cat"/>
    <property type="match status" value="1"/>
</dbReference>
<comment type="caution">
    <text evidence="3">The sequence shown here is derived from an EMBL/GenBank/DDBJ whole genome shotgun (WGS) entry which is preliminary data.</text>
</comment>
<sequence length="246" mass="27761">MTEKRLWLLDVLRGAALLNMLAYHALYDWVYVFGHTGGWYDIWSPGCHVWQQYICWSFILLSGYSFTLARRPLKNGLLVAGCAVILTVVTAGFLPSESIWFGVLHLNAAAILLSCLLRPLLEKCPAWAGLAACAVLFALTNQVPEGYLGFESLRLCPLPAAWYRTNLFWLGLPDLTKFSSADYFPLIPWLFLFWCGLFLARLWRPGAGRAPAALRPLACVGRHTLLVYMLHQPVIYGALWLWHTVC</sequence>
<keyword evidence="1" id="KW-0812">Transmembrane</keyword>
<feature type="transmembrane region" description="Helical" evidence="1">
    <location>
        <begin position="124"/>
        <end position="143"/>
    </location>
</feature>
<evidence type="ECO:0000256" key="1">
    <source>
        <dbReference type="SAM" id="Phobius"/>
    </source>
</evidence>
<evidence type="ECO:0000259" key="2">
    <source>
        <dbReference type="Pfam" id="PF07786"/>
    </source>
</evidence>
<gene>
    <name evidence="3" type="ORF">H9811_02510</name>
</gene>
<feature type="transmembrane region" description="Helical" evidence="1">
    <location>
        <begin position="183"/>
        <end position="203"/>
    </location>
</feature>
<dbReference type="Proteomes" id="UP000824048">
    <property type="component" value="Unassembled WGS sequence"/>
</dbReference>
<dbReference type="InterPro" id="IPR012429">
    <property type="entry name" value="HGSNAT_cat"/>
</dbReference>